<keyword evidence="1" id="KW-0732">Signal</keyword>
<sequence>MGRVLLLVLLLLALFFNLLGSPLLWSFGSFSHALVDQVKMSSSDSSSVRSIPFVRSEGMSLGSTEVSTLGTSSEAPSSIDARALMDLEVMKACHDFKSIVTKGALAAIQKRYSILGEYALHAPLPEQRLYNLGSSELSILVDALEASAMDISTLHGMPKVTTDKSTLAAKVTPSLPEVKKVHVEAAP</sequence>
<name>A0A427BAJ1_ENSVE</name>
<organism evidence="2 3">
    <name type="scientific">Ensete ventricosum</name>
    <name type="common">Abyssinian banana</name>
    <name type="synonym">Musa ensete</name>
    <dbReference type="NCBI Taxonomy" id="4639"/>
    <lineage>
        <taxon>Eukaryota</taxon>
        <taxon>Viridiplantae</taxon>
        <taxon>Streptophyta</taxon>
        <taxon>Embryophyta</taxon>
        <taxon>Tracheophyta</taxon>
        <taxon>Spermatophyta</taxon>
        <taxon>Magnoliopsida</taxon>
        <taxon>Liliopsida</taxon>
        <taxon>Zingiberales</taxon>
        <taxon>Musaceae</taxon>
        <taxon>Ensete</taxon>
    </lineage>
</organism>
<evidence type="ECO:0000256" key="1">
    <source>
        <dbReference type="SAM" id="SignalP"/>
    </source>
</evidence>
<comment type="caution">
    <text evidence="2">The sequence shown here is derived from an EMBL/GenBank/DDBJ whole genome shotgun (WGS) entry which is preliminary data.</text>
</comment>
<feature type="signal peptide" evidence="1">
    <location>
        <begin position="1"/>
        <end position="20"/>
    </location>
</feature>
<accession>A0A427BAJ1</accession>
<reference evidence="2 3" key="1">
    <citation type="journal article" date="2014" name="Agronomy (Basel)">
        <title>A Draft Genome Sequence for Ensete ventricosum, the Drought-Tolerant Tree Against Hunger.</title>
        <authorList>
            <person name="Harrison J."/>
            <person name="Moore K.A."/>
            <person name="Paszkiewicz K."/>
            <person name="Jones T."/>
            <person name="Grant M."/>
            <person name="Ambacheew D."/>
            <person name="Muzemil S."/>
            <person name="Studholme D.J."/>
        </authorList>
    </citation>
    <scope>NUCLEOTIDE SEQUENCE [LARGE SCALE GENOMIC DNA]</scope>
</reference>
<evidence type="ECO:0000313" key="3">
    <source>
        <dbReference type="Proteomes" id="UP000287651"/>
    </source>
</evidence>
<dbReference type="AlphaFoldDB" id="A0A427BAJ1"/>
<proteinExistence type="predicted"/>
<feature type="chain" id="PRO_5019421983" evidence="1">
    <location>
        <begin position="21"/>
        <end position="187"/>
    </location>
</feature>
<evidence type="ECO:0000313" key="2">
    <source>
        <dbReference type="EMBL" id="RRT85497.1"/>
    </source>
</evidence>
<dbReference type="EMBL" id="AMZH03000106">
    <property type="protein sequence ID" value="RRT85497.1"/>
    <property type="molecule type" value="Genomic_DNA"/>
</dbReference>
<gene>
    <name evidence="2" type="ORF">B296_00004944</name>
</gene>
<dbReference type="Proteomes" id="UP000287651">
    <property type="component" value="Unassembled WGS sequence"/>
</dbReference>
<protein>
    <submittedName>
        <fullName evidence="2">Uncharacterized protein</fullName>
    </submittedName>
</protein>